<accession>A0A940NN92</accession>
<sequence length="148" mass="17695">MFKYFKFKINDTVQFIHNDGHFYRVIGYRLEKSIYLNDEYSSIVYELMREFDGLQVDAEEDELVSVSNFEEFYGGIFEKLNSFTIKVEKKSKKDTVEKQSEGNTVDSILDRYNDYKRLALLFNDDFYEVAAKKVLEQLVQHNKKDHMH</sequence>
<protein>
    <submittedName>
        <fullName evidence="1">Histidinol dehydrogenase</fullName>
    </submittedName>
</protein>
<proteinExistence type="predicted"/>
<keyword evidence="2" id="KW-1185">Reference proteome</keyword>
<gene>
    <name evidence="1" type="ORF">J5Y03_05620</name>
</gene>
<dbReference type="EMBL" id="JAGIYQ010000003">
    <property type="protein sequence ID" value="MBP0724665.1"/>
    <property type="molecule type" value="Genomic_DNA"/>
</dbReference>
<dbReference type="AlphaFoldDB" id="A0A940NN92"/>
<dbReference type="Proteomes" id="UP000682134">
    <property type="component" value="Unassembled WGS sequence"/>
</dbReference>
<dbReference type="RefSeq" id="WP_209403426.1">
    <property type="nucleotide sequence ID" value="NZ_JAGIYQ010000003.1"/>
</dbReference>
<comment type="caution">
    <text evidence="1">The sequence shown here is derived from an EMBL/GenBank/DDBJ whole genome shotgun (WGS) entry which is preliminary data.</text>
</comment>
<evidence type="ECO:0000313" key="1">
    <source>
        <dbReference type="EMBL" id="MBP0724665.1"/>
    </source>
</evidence>
<organism evidence="1 2">
    <name type="scientific">Gottfriedia endophytica</name>
    <dbReference type="NCBI Taxonomy" id="2820819"/>
    <lineage>
        <taxon>Bacteria</taxon>
        <taxon>Bacillati</taxon>
        <taxon>Bacillota</taxon>
        <taxon>Bacilli</taxon>
        <taxon>Bacillales</taxon>
        <taxon>Bacillaceae</taxon>
        <taxon>Gottfriedia</taxon>
    </lineage>
</organism>
<name>A0A940NN92_9BACI</name>
<reference evidence="1" key="1">
    <citation type="submission" date="2021-04" db="EMBL/GenBank/DDBJ databases">
        <title>Genome seq and assembly of Bacillus sp.</title>
        <authorList>
            <person name="Chhetri G."/>
        </authorList>
    </citation>
    <scope>NUCLEOTIDE SEQUENCE</scope>
    <source>
        <strain evidence="1">RG28</strain>
    </source>
</reference>
<evidence type="ECO:0000313" key="2">
    <source>
        <dbReference type="Proteomes" id="UP000682134"/>
    </source>
</evidence>